<organism evidence="1 2">
    <name type="scientific">Heterorhabditis bacteriophora</name>
    <name type="common">Entomopathogenic nematode worm</name>
    <dbReference type="NCBI Taxonomy" id="37862"/>
    <lineage>
        <taxon>Eukaryota</taxon>
        <taxon>Metazoa</taxon>
        <taxon>Ecdysozoa</taxon>
        <taxon>Nematoda</taxon>
        <taxon>Chromadorea</taxon>
        <taxon>Rhabditida</taxon>
        <taxon>Rhabditina</taxon>
        <taxon>Rhabditomorpha</taxon>
        <taxon>Strongyloidea</taxon>
        <taxon>Heterorhabditidae</taxon>
        <taxon>Heterorhabditis</taxon>
    </lineage>
</organism>
<proteinExistence type="predicted"/>
<accession>A0A1I7X4A8</accession>
<evidence type="ECO:0000313" key="2">
    <source>
        <dbReference type="WBParaSite" id="Hba_12262"/>
    </source>
</evidence>
<dbReference type="Proteomes" id="UP000095283">
    <property type="component" value="Unplaced"/>
</dbReference>
<sequence>MESEIQKEILSMEPKYAFFYITGGISKHMLINNGNQCLAVKVHFPSVRYIQCYIYILFVMISNA</sequence>
<dbReference type="WBParaSite" id="Hba_12262">
    <property type="protein sequence ID" value="Hba_12262"/>
    <property type="gene ID" value="Hba_12262"/>
</dbReference>
<protein>
    <submittedName>
        <fullName evidence="2">Uncharacterized protein</fullName>
    </submittedName>
</protein>
<reference evidence="2" key="1">
    <citation type="submission" date="2016-11" db="UniProtKB">
        <authorList>
            <consortium name="WormBaseParasite"/>
        </authorList>
    </citation>
    <scope>IDENTIFICATION</scope>
</reference>
<keyword evidence="1" id="KW-1185">Reference proteome</keyword>
<dbReference type="AlphaFoldDB" id="A0A1I7X4A8"/>
<evidence type="ECO:0000313" key="1">
    <source>
        <dbReference type="Proteomes" id="UP000095283"/>
    </source>
</evidence>
<name>A0A1I7X4A8_HETBA</name>